<protein>
    <submittedName>
        <fullName evidence="2">Uncharacterized protein</fullName>
    </submittedName>
</protein>
<feature type="region of interest" description="Disordered" evidence="1">
    <location>
        <begin position="77"/>
        <end position="97"/>
    </location>
</feature>
<evidence type="ECO:0000313" key="2">
    <source>
        <dbReference type="EMBL" id="PQM49410.1"/>
    </source>
</evidence>
<dbReference type="AlphaFoldDB" id="A0A2S8BRV2"/>
<comment type="caution">
    <text evidence="2">The sequence shown here is derived from an EMBL/GenBank/DDBJ whole genome shotgun (WGS) entry which is preliminary data.</text>
</comment>
<gene>
    <name evidence="2" type="ORF">C1Y40_00370</name>
</gene>
<dbReference type="EMBL" id="PPEA01000062">
    <property type="protein sequence ID" value="PQM49410.1"/>
    <property type="molecule type" value="Genomic_DNA"/>
</dbReference>
<accession>A0A2S8BRV2</accession>
<organism evidence="2 3">
    <name type="scientific">Mycobacterium talmoniae</name>
    <dbReference type="NCBI Taxonomy" id="1858794"/>
    <lineage>
        <taxon>Bacteria</taxon>
        <taxon>Bacillati</taxon>
        <taxon>Actinomycetota</taxon>
        <taxon>Actinomycetes</taxon>
        <taxon>Mycobacteriales</taxon>
        <taxon>Mycobacteriaceae</taxon>
        <taxon>Mycobacterium</taxon>
    </lineage>
</organism>
<reference evidence="2 3" key="1">
    <citation type="journal article" date="2017" name="Int. J. Syst. Evol. Microbiol.">
        <title>Mycobacterium talmoniae sp. nov., a slowly growing mycobacterium isolated from human respiratory samples.</title>
        <authorList>
            <person name="Davidson R.M."/>
            <person name="DeGroote M.A."/>
            <person name="Marola J.L."/>
            <person name="Buss S."/>
            <person name="Jones V."/>
            <person name="McNeil M.R."/>
            <person name="Freifeld A.G."/>
            <person name="Elaine Epperson L."/>
            <person name="Hasan N.A."/>
            <person name="Jackson M."/>
            <person name="Iwen P.C."/>
            <person name="Salfinger M."/>
            <person name="Strong M."/>
        </authorList>
    </citation>
    <scope>NUCLEOTIDE SEQUENCE [LARGE SCALE GENOMIC DNA]</scope>
    <source>
        <strain evidence="2 3">ATCC BAA-2683</strain>
    </source>
</reference>
<name>A0A2S8BRV2_9MYCO</name>
<evidence type="ECO:0000256" key="1">
    <source>
        <dbReference type="SAM" id="MobiDB-lite"/>
    </source>
</evidence>
<proteinExistence type="predicted"/>
<dbReference type="Proteomes" id="UP000238296">
    <property type="component" value="Unassembled WGS sequence"/>
</dbReference>
<evidence type="ECO:0000313" key="3">
    <source>
        <dbReference type="Proteomes" id="UP000238296"/>
    </source>
</evidence>
<sequence>MVRPKNGSPCSVPYLTAPSLALMPYSVTIDRAILVAFSISDTAPVVGSRNTSSSAARPPIAKTSRAIISDRVIRPLSSSGTDTACPPVRPRAKMVTL</sequence>